<evidence type="ECO:0000313" key="3">
    <source>
        <dbReference type="Proteomes" id="UP001322277"/>
    </source>
</evidence>
<dbReference type="Proteomes" id="UP001322277">
    <property type="component" value="Chromosome 4"/>
</dbReference>
<dbReference type="RefSeq" id="XP_062778142.1">
    <property type="nucleotide sequence ID" value="XM_062922091.1"/>
</dbReference>
<dbReference type="EMBL" id="CP137308">
    <property type="protein sequence ID" value="WQF80918.1"/>
    <property type="molecule type" value="Genomic_DNA"/>
</dbReference>
<keyword evidence="3" id="KW-1185">Reference proteome</keyword>
<evidence type="ECO:0000259" key="1">
    <source>
        <dbReference type="Pfam" id="PF24476"/>
    </source>
</evidence>
<dbReference type="PANTHER" id="PTHR37542:SF3">
    <property type="entry name" value="PRION-INHIBITION AND PROPAGATION HELO DOMAIN-CONTAINING PROTEIN"/>
    <property type="match status" value="1"/>
</dbReference>
<dbReference type="Pfam" id="PF24476">
    <property type="entry name" value="DUF7580"/>
    <property type="match status" value="1"/>
</dbReference>
<dbReference type="GeneID" id="87942435"/>
<dbReference type="AlphaFoldDB" id="A0AAX4IDC9"/>
<protein>
    <recommendedName>
        <fullName evidence="1">DUF7580 domain-containing protein</fullName>
    </recommendedName>
</protein>
<feature type="domain" description="DUF7580" evidence="1">
    <location>
        <begin position="8"/>
        <end position="222"/>
    </location>
</feature>
<gene>
    <name evidence="2" type="ORF">CDEST_05932</name>
</gene>
<dbReference type="InterPro" id="IPR011009">
    <property type="entry name" value="Kinase-like_dom_sf"/>
</dbReference>
<dbReference type="SUPFAM" id="SSF56112">
    <property type="entry name" value="Protein kinase-like (PK-like)"/>
    <property type="match status" value="1"/>
</dbReference>
<dbReference type="PANTHER" id="PTHR37542">
    <property type="entry name" value="HELO DOMAIN-CONTAINING PROTEIN-RELATED"/>
    <property type="match status" value="1"/>
</dbReference>
<sequence>MVFEPPSTHMVSLRSLLVSDHQAQRTRDLDARLGLARQLVASLFRLFEVSWLHKSLWSGNAVFFDPKIAVSQKVSAEAQDVHKIPKPHLLGFDLSRRDASAELTEAVPSSMVEVSRERVRRLCRHPDLSSEARSGFYPHYRRKHDAYSLGIMLLEIGLWCPIDKIASRSREPEVFQREDLREKVRGLRALMGRRYWEVVERCLFIGFGEDELPEMSESQELRNMQEYLSGFDQLVVTELEQMSM</sequence>
<proteinExistence type="predicted"/>
<dbReference type="InterPro" id="IPR056002">
    <property type="entry name" value="DUF7580"/>
</dbReference>
<dbReference type="Gene3D" id="1.10.510.10">
    <property type="entry name" value="Transferase(Phosphotransferase) domain 1"/>
    <property type="match status" value="1"/>
</dbReference>
<reference evidence="3" key="1">
    <citation type="journal article" date="2023" name="bioRxiv">
        <title>Complete genome of the Medicago anthracnose fungus, Colletotrichum destructivum, reveals a mini-chromosome-like region within a core chromosome.</title>
        <authorList>
            <person name="Lapalu N."/>
            <person name="Simon A."/>
            <person name="Lu A."/>
            <person name="Plaumann P.-L."/>
            <person name="Amselem J."/>
            <person name="Pigne S."/>
            <person name="Auger A."/>
            <person name="Koch C."/>
            <person name="Dallery J.-F."/>
            <person name="O'Connell R.J."/>
        </authorList>
    </citation>
    <scope>NUCLEOTIDE SEQUENCE [LARGE SCALE GENOMIC DNA]</scope>
    <source>
        <strain evidence="3">CBS 520.97</strain>
    </source>
</reference>
<evidence type="ECO:0000313" key="2">
    <source>
        <dbReference type="EMBL" id="WQF80918.1"/>
    </source>
</evidence>
<accession>A0AAX4IDC9</accession>
<organism evidence="2 3">
    <name type="scientific">Colletotrichum destructivum</name>
    <dbReference type="NCBI Taxonomy" id="34406"/>
    <lineage>
        <taxon>Eukaryota</taxon>
        <taxon>Fungi</taxon>
        <taxon>Dikarya</taxon>
        <taxon>Ascomycota</taxon>
        <taxon>Pezizomycotina</taxon>
        <taxon>Sordariomycetes</taxon>
        <taxon>Hypocreomycetidae</taxon>
        <taxon>Glomerellales</taxon>
        <taxon>Glomerellaceae</taxon>
        <taxon>Colletotrichum</taxon>
        <taxon>Colletotrichum destructivum species complex</taxon>
    </lineage>
</organism>
<dbReference type="KEGG" id="cdet:87942435"/>
<name>A0AAX4IDC9_9PEZI</name>